<feature type="binding site" evidence="2">
    <location>
        <position position="58"/>
    </location>
    <ligand>
        <name>Fe cation</name>
        <dbReference type="ChEBI" id="CHEBI:24875"/>
    </ligand>
</feature>
<accession>A0A653MM75</accession>
<evidence type="ECO:0000259" key="5">
    <source>
        <dbReference type="Pfam" id="PF17954"/>
    </source>
</evidence>
<dbReference type="GO" id="GO:0046872">
    <property type="term" value="F:metal ion binding"/>
    <property type="evidence" value="ECO:0007669"/>
    <property type="project" value="UniProtKB-KW"/>
</dbReference>
<feature type="binding site" evidence="2">
    <location>
        <position position="104"/>
    </location>
    <ligand>
        <name>Fe cation</name>
        <dbReference type="ChEBI" id="CHEBI:24875"/>
    </ligand>
</feature>
<keyword evidence="2" id="KW-0408">Iron</keyword>
<feature type="domain" description="Pirin N-terminal" evidence="4">
    <location>
        <begin position="13"/>
        <end position="120"/>
    </location>
</feature>
<dbReference type="Gene3D" id="2.60.120.10">
    <property type="entry name" value="Jelly Rolls"/>
    <property type="match status" value="2"/>
</dbReference>
<dbReference type="InterPro" id="IPR011051">
    <property type="entry name" value="RmlC_Cupin_sf"/>
</dbReference>
<evidence type="ECO:0000313" key="7">
    <source>
        <dbReference type="Proteomes" id="UP000430202"/>
    </source>
</evidence>
<comment type="cofactor">
    <cofactor evidence="2">
        <name>Fe cation</name>
        <dbReference type="ChEBI" id="CHEBI:24875"/>
    </cofactor>
    <text evidence="2">Binds 1 Fe cation per subunit.</text>
</comment>
<dbReference type="Pfam" id="PF02678">
    <property type="entry name" value="Pirin"/>
    <property type="match status" value="1"/>
</dbReference>
<dbReference type="Pfam" id="PF17954">
    <property type="entry name" value="Pirin_C_2"/>
    <property type="match status" value="1"/>
</dbReference>
<dbReference type="SUPFAM" id="SSF51182">
    <property type="entry name" value="RmlC-like cupins"/>
    <property type="match status" value="1"/>
</dbReference>
<dbReference type="GO" id="GO:0008127">
    <property type="term" value="F:quercetin 2,3-dioxygenase activity"/>
    <property type="evidence" value="ECO:0007669"/>
    <property type="project" value="UniProtKB-EC"/>
</dbReference>
<feature type="binding site" evidence="2">
    <location>
        <position position="60"/>
    </location>
    <ligand>
        <name>Fe cation</name>
        <dbReference type="ChEBI" id="CHEBI:24875"/>
    </ligand>
</feature>
<gene>
    <name evidence="6" type="primary">yhhW</name>
    <name evidence="6" type="ORF">MARI151_10397</name>
</gene>
<keyword evidence="7" id="KW-1185">Reference proteome</keyword>
<dbReference type="AlphaFoldDB" id="A0A653MM75"/>
<keyword evidence="6" id="KW-0223">Dioxygenase</keyword>
<evidence type="ECO:0000256" key="1">
    <source>
        <dbReference type="ARBA" id="ARBA00008416"/>
    </source>
</evidence>
<evidence type="ECO:0000313" key="6">
    <source>
        <dbReference type="EMBL" id="VXB05410.1"/>
    </source>
</evidence>
<dbReference type="RefSeq" id="WP_159301730.1">
    <property type="nucleotide sequence ID" value="NZ_LR733271.1"/>
</dbReference>
<dbReference type="InterPro" id="IPR041602">
    <property type="entry name" value="Quercetinase_C"/>
</dbReference>
<evidence type="ECO:0000256" key="2">
    <source>
        <dbReference type="PIRSR" id="PIRSR006232-1"/>
    </source>
</evidence>
<reference evidence="6 7" key="1">
    <citation type="submission" date="2019-10" db="EMBL/GenBank/DDBJ databases">
        <authorList>
            <person name="Karimi E."/>
        </authorList>
    </citation>
    <scope>NUCLEOTIDE SEQUENCE [LARGE SCALE GENOMIC DNA]</scope>
    <source>
        <strain evidence="6">Maribacter sp. 151</strain>
    </source>
</reference>
<evidence type="ECO:0000256" key="3">
    <source>
        <dbReference type="RuleBase" id="RU003457"/>
    </source>
</evidence>
<dbReference type="EC" id="1.13.11.24" evidence="6"/>
<keyword evidence="6" id="KW-0560">Oxidoreductase</keyword>
<feature type="binding site" evidence="2">
    <location>
        <position position="102"/>
    </location>
    <ligand>
        <name>Fe cation</name>
        <dbReference type="ChEBI" id="CHEBI:24875"/>
    </ligand>
</feature>
<evidence type="ECO:0000259" key="4">
    <source>
        <dbReference type="Pfam" id="PF02678"/>
    </source>
</evidence>
<organism evidence="6 7">
    <name type="scientific">Maribacter litoralis</name>
    <dbReference type="NCBI Taxonomy" id="2059726"/>
    <lineage>
        <taxon>Bacteria</taxon>
        <taxon>Pseudomonadati</taxon>
        <taxon>Bacteroidota</taxon>
        <taxon>Flavobacteriia</taxon>
        <taxon>Flavobacteriales</taxon>
        <taxon>Flavobacteriaceae</taxon>
        <taxon>Maribacter</taxon>
    </lineage>
</organism>
<feature type="domain" description="Quercetin 2,3-dioxygenase C-terminal cupin" evidence="5">
    <location>
        <begin position="148"/>
        <end position="233"/>
    </location>
</feature>
<comment type="similarity">
    <text evidence="1 3">Belongs to the pirin family.</text>
</comment>
<dbReference type="EMBL" id="CABWLR010000001">
    <property type="protein sequence ID" value="VXB05410.1"/>
    <property type="molecule type" value="Genomic_DNA"/>
</dbReference>
<dbReference type="InterPro" id="IPR014710">
    <property type="entry name" value="RmlC-like_jellyroll"/>
</dbReference>
<keyword evidence="2" id="KW-0479">Metal-binding</keyword>
<dbReference type="PANTHER" id="PTHR43212">
    <property type="entry name" value="QUERCETIN 2,3-DIOXYGENASE"/>
    <property type="match status" value="1"/>
</dbReference>
<dbReference type="Proteomes" id="UP000430202">
    <property type="component" value="Unassembled WGS sequence"/>
</dbReference>
<dbReference type="PANTHER" id="PTHR43212:SF3">
    <property type="entry name" value="QUERCETIN 2,3-DIOXYGENASE"/>
    <property type="match status" value="1"/>
</dbReference>
<name>A0A653MM75_9FLAO</name>
<dbReference type="PIRSF" id="PIRSF006232">
    <property type="entry name" value="Pirin"/>
    <property type="match status" value="1"/>
</dbReference>
<dbReference type="InterPro" id="IPR012093">
    <property type="entry name" value="Pirin"/>
</dbReference>
<proteinExistence type="inferred from homology"/>
<dbReference type="CDD" id="cd02910">
    <property type="entry name" value="cupin_Yhhw_N"/>
    <property type="match status" value="1"/>
</dbReference>
<dbReference type="InterPro" id="IPR003829">
    <property type="entry name" value="Pirin_N_dom"/>
</dbReference>
<protein>
    <submittedName>
        <fullName evidence="6">Quercetin 2,3-dioxygenase</fullName>
        <ecNumber evidence="6">1.13.11.24</ecNumber>
    </submittedName>
</protein>
<sequence>MKTIYHKSDTRGHTDFGWLNSYHSFSFGNYYDAQRINFGTLRVLNDDTVAKGRGFGTHPHKNMEIISIPLEGDLKHMDDMGNSTVIKAGDIQVMSAGTGISHSEYNKSQENEVKFLQIWVIPNEQNVTPHYDQISIADVKTKNSLYQILSPNQDDSGVWIHQNAWFHLANYDNGITDSYTLKNERNGVYVFVLNGEVEVAGQKLNSRDGLGLWETKEVSFKANSKVDILVMEIPMT</sequence>